<dbReference type="KEGG" id="sdl:Sdel_1163"/>
<dbReference type="Proteomes" id="UP000002222">
    <property type="component" value="Chromosome"/>
</dbReference>
<dbReference type="OrthoDB" id="9802263at2"/>
<dbReference type="RefSeq" id="WP_012856943.1">
    <property type="nucleotide sequence ID" value="NC_013512.1"/>
</dbReference>
<evidence type="ECO:0000256" key="2">
    <source>
        <dbReference type="ARBA" id="ARBA00023125"/>
    </source>
</evidence>
<evidence type="ECO:0000259" key="4">
    <source>
        <dbReference type="PROSITE" id="PS01124"/>
    </source>
</evidence>
<keyword evidence="1" id="KW-0805">Transcription regulation</keyword>
<protein>
    <submittedName>
        <fullName evidence="5">AraC-type transcriptional regulator domain protein</fullName>
    </submittedName>
</protein>
<dbReference type="InterPro" id="IPR009057">
    <property type="entry name" value="Homeodomain-like_sf"/>
</dbReference>
<keyword evidence="6" id="KW-1185">Reference proteome</keyword>
<dbReference type="eggNOG" id="COG2207">
    <property type="taxonomic scope" value="Bacteria"/>
</dbReference>
<organism evidence="5 6">
    <name type="scientific">Sulfurospirillum deleyianum (strain ATCC 51133 / DSM 6946 / 5175)</name>
    <dbReference type="NCBI Taxonomy" id="525898"/>
    <lineage>
        <taxon>Bacteria</taxon>
        <taxon>Pseudomonadati</taxon>
        <taxon>Campylobacterota</taxon>
        <taxon>Epsilonproteobacteria</taxon>
        <taxon>Campylobacterales</taxon>
        <taxon>Sulfurospirillaceae</taxon>
        <taxon>Sulfurospirillum</taxon>
    </lineage>
</organism>
<dbReference type="PROSITE" id="PS00041">
    <property type="entry name" value="HTH_ARAC_FAMILY_1"/>
    <property type="match status" value="1"/>
</dbReference>
<gene>
    <name evidence="5" type="ordered locus">Sdel_1163</name>
</gene>
<dbReference type="PROSITE" id="PS01124">
    <property type="entry name" value="HTH_ARAC_FAMILY_2"/>
    <property type="match status" value="1"/>
</dbReference>
<keyword evidence="2" id="KW-0238">DNA-binding</keyword>
<reference evidence="5 6" key="2">
    <citation type="journal article" date="2010" name="Stand. Genomic Sci.">
        <title>Complete genome sequence of Sulfurospirillum deleyianum type strain (5175).</title>
        <authorList>
            <person name="Sikorski J."/>
            <person name="Lapidus A."/>
            <person name="Copeland A."/>
            <person name="Glavina Del Rio T."/>
            <person name="Nolan M."/>
            <person name="Lucas S."/>
            <person name="Chen F."/>
            <person name="Tice H."/>
            <person name="Cheng J.F."/>
            <person name="Saunders E."/>
            <person name="Bruce D."/>
            <person name="Goodwin L."/>
            <person name="Pitluck S."/>
            <person name="Ovchinnikova G."/>
            <person name="Pati A."/>
            <person name="Ivanova N."/>
            <person name="Mavromatis K."/>
            <person name="Chen A."/>
            <person name="Palaniappan K."/>
            <person name="Chain P."/>
            <person name="Land M."/>
            <person name="Hauser L."/>
            <person name="Chang Y.J."/>
            <person name="Jeffries C.D."/>
            <person name="Brettin T."/>
            <person name="Detter J.C."/>
            <person name="Han C."/>
            <person name="Rohde M."/>
            <person name="Lang E."/>
            <person name="Spring S."/>
            <person name="Goker M."/>
            <person name="Bristow J."/>
            <person name="Eisen J.A."/>
            <person name="Markowitz V."/>
            <person name="Hugenholtz P."/>
            <person name="Kyrpides N.C."/>
            <person name="Klenk H.P."/>
        </authorList>
    </citation>
    <scope>NUCLEOTIDE SEQUENCE [LARGE SCALE GENOMIC DNA]</scope>
    <source>
        <strain evidence="6">ATCC 51133 / DSM 6946 / 5175</strain>
    </source>
</reference>
<dbReference type="GO" id="GO:0003700">
    <property type="term" value="F:DNA-binding transcription factor activity"/>
    <property type="evidence" value="ECO:0007669"/>
    <property type="project" value="InterPro"/>
</dbReference>
<evidence type="ECO:0000313" key="5">
    <source>
        <dbReference type="EMBL" id="ACZ12186.1"/>
    </source>
</evidence>
<accession>D1B266</accession>
<dbReference type="AlphaFoldDB" id="D1B266"/>
<dbReference type="Gene3D" id="1.10.10.60">
    <property type="entry name" value="Homeodomain-like"/>
    <property type="match status" value="1"/>
</dbReference>
<dbReference type="InterPro" id="IPR009594">
    <property type="entry name" value="Tscrpt_reg_HTH_AraC_N"/>
</dbReference>
<dbReference type="Pfam" id="PF06719">
    <property type="entry name" value="AraC_N"/>
    <property type="match status" value="1"/>
</dbReference>
<evidence type="ECO:0000313" key="6">
    <source>
        <dbReference type="Proteomes" id="UP000002222"/>
    </source>
</evidence>
<dbReference type="SUPFAM" id="SSF46689">
    <property type="entry name" value="Homeodomain-like"/>
    <property type="match status" value="2"/>
</dbReference>
<dbReference type="InterPro" id="IPR018060">
    <property type="entry name" value="HTH_AraC"/>
</dbReference>
<dbReference type="Pfam" id="PF12833">
    <property type="entry name" value="HTH_18"/>
    <property type="match status" value="1"/>
</dbReference>
<proteinExistence type="predicted"/>
<dbReference type="GO" id="GO:0043565">
    <property type="term" value="F:sequence-specific DNA binding"/>
    <property type="evidence" value="ECO:0007669"/>
    <property type="project" value="InterPro"/>
</dbReference>
<keyword evidence="3" id="KW-0804">Transcription</keyword>
<evidence type="ECO:0000256" key="3">
    <source>
        <dbReference type="ARBA" id="ARBA00023163"/>
    </source>
</evidence>
<sequence>MNEAMEKCRLDIIDVIERLYPKSDEMVQSKISALSFFLASSPNEFKSIVYEPSLCIILQGSKAVGFGHQMYHYRENEYLLASTHIPADVKIIEASTQKPYRGLTLTFSLEAIYEVLKNVDANKLKVQQKSEKGLFFDTLHVKLYEPILRLVKLLERSNEEIAFLSPLIMKEILYTLINEKSGYFLTKFAMEGTTSNKIVKAISEIKHNFSEKLNMAELARRIDMSESHLYQNFKTITSLSPLQFQKKLRLEEAKKMLSVRNIDISEVAFLVGYESPSQFSREYSRMFGMPPKEHLKHLHA</sequence>
<dbReference type="PANTHER" id="PTHR43436:SF1">
    <property type="entry name" value="TRANSCRIPTIONAL REGULATORY PROTEIN"/>
    <property type="match status" value="1"/>
</dbReference>
<dbReference type="SMART" id="SM00342">
    <property type="entry name" value="HTH_ARAC"/>
    <property type="match status" value="1"/>
</dbReference>
<dbReference type="HOGENOM" id="CLU_000445_100_0_7"/>
<reference evidence="6" key="1">
    <citation type="submission" date="2009-11" db="EMBL/GenBank/DDBJ databases">
        <title>The complete genome of Sulfurospirillum deleyianum DSM 6946.</title>
        <authorList>
            <consortium name="US DOE Joint Genome Institute (JGI-PGF)"/>
            <person name="Lucas S."/>
            <person name="Copeland A."/>
            <person name="Lapidus A."/>
            <person name="Glavina del Rio T."/>
            <person name="Dalin E."/>
            <person name="Tice H."/>
            <person name="Bruce D."/>
            <person name="Goodwin L."/>
            <person name="Pitluck S."/>
            <person name="Kyrpides N."/>
            <person name="Mavromatis K."/>
            <person name="Ivanova N."/>
            <person name="Ovchinnikova G."/>
            <person name="Munk A.C."/>
            <person name="Lu M."/>
            <person name="Brettin T."/>
            <person name="Detter J.C."/>
            <person name="Han C."/>
            <person name="Tapia R."/>
            <person name="Larimer F."/>
            <person name="Land M."/>
            <person name="Hauser L."/>
            <person name="Markowitz V."/>
            <person name="Cheng J.F."/>
            <person name="Hugenholtz P."/>
            <person name="Woyke T."/>
            <person name="Wu D."/>
            <person name="Aumann P."/>
            <person name="Schneider S."/>
            <person name="Lang E."/>
            <person name="Spring S."/>
            <person name="Klenk H.P."/>
            <person name="Eisen J.A."/>
        </authorList>
    </citation>
    <scope>NUCLEOTIDE SEQUENCE [LARGE SCALE GENOMIC DNA]</scope>
    <source>
        <strain evidence="6">ATCC 51133 / DSM 6946 / 5175</strain>
    </source>
</reference>
<dbReference type="PRINTS" id="PR00032">
    <property type="entry name" value="HTHARAC"/>
</dbReference>
<dbReference type="InterPro" id="IPR018062">
    <property type="entry name" value="HTH_AraC-typ_CS"/>
</dbReference>
<dbReference type="EMBL" id="CP001816">
    <property type="protein sequence ID" value="ACZ12186.1"/>
    <property type="molecule type" value="Genomic_DNA"/>
</dbReference>
<name>D1B266_SULD5</name>
<feature type="domain" description="HTH araC/xylS-type" evidence="4">
    <location>
        <begin position="199"/>
        <end position="297"/>
    </location>
</feature>
<evidence type="ECO:0000256" key="1">
    <source>
        <dbReference type="ARBA" id="ARBA00023015"/>
    </source>
</evidence>
<dbReference type="PANTHER" id="PTHR43436">
    <property type="entry name" value="ARAC-FAMILY TRANSCRIPTIONAL REGULATOR"/>
    <property type="match status" value="1"/>
</dbReference>
<dbReference type="InterPro" id="IPR020449">
    <property type="entry name" value="Tscrpt_reg_AraC-type_HTH"/>
</dbReference>
<dbReference type="STRING" id="525898.Sdel_1163"/>